<evidence type="ECO:0000313" key="3">
    <source>
        <dbReference type="Proteomes" id="UP000239425"/>
    </source>
</evidence>
<reference evidence="2 3" key="1">
    <citation type="submission" date="2017-11" db="EMBL/GenBank/DDBJ databases">
        <title>Comparative genomic analysis of Holospora spp., intranuclear symbionts of paramecia.</title>
        <authorList>
            <person name="Garushyants S.K."/>
            <person name="Beliavskaya A."/>
            <person name="Malko D.B."/>
            <person name="Logacheva M.D."/>
            <person name="Rautian M.S."/>
            <person name="Gelfand M.S."/>
        </authorList>
    </citation>
    <scope>NUCLEOTIDE SEQUENCE [LARGE SCALE GENOMIC DNA]</scope>
    <source>
        <strain evidence="3">02AZ16</strain>
    </source>
</reference>
<organism evidence="2 3">
    <name type="scientific">Holospora curviuscula</name>
    <dbReference type="NCBI Taxonomy" id="1082868"/>
    <lineage>
        <taxon>Bacteria</taxon>
        <taxon>Pseudomonadati</taxon>
        <taxon>Pseudomonadota</taxon>
        <taxon>Alphaproteobacteria</taxon>
        <taxon>Holosporales</taxon>
        <taxon>Holosporaceae</taxon>
        <taxon>Holospora</taxon>
    </lineage>
</organism>
<gene>
    <name evidence="2" type="ORF">HCUR_01282</name>
</gene>
<evidence type="ECO:0000256" key="1">
    <source>
        <dbReference type="SAM" id="Phobius"/>
    </source>
</evidence>
<feature type="transmembrane region" description="Helical" evidence="1">
    <location>
        <begin position="75"/>
        <end position="95"/>
    </location>
</feature>
<sequence length="103" mass="12044">MTLPRFSGILVSTLSSSQQVNTSTELVHNLMSSKVELIQAHRVFGLLLALQLFFFRNKASLLQNTREFLTYHEQFHVHQLFWLIYHAFGTIQIFFLDPTLDFL</sequence>
<accession>A0A2S5R820</accession>
<keyword evidence="1" id="KW-0812">Transmembrane</keyword>
<proteinExistence type="predicted"/>
<keyword evidence="1" id="KW-0472">Membrane</keyword>
<dbReference type="Proteomes" id="UP000239425">
    <property type="component" value="Unassembled WGS sequence"/>
</dbReference>
<evidence type="ECO:0000313" key="2">
    <source>
        <dbReference type="EMBL" id="PPE03275.1"/>
    </source>
</evidence>
<protein>
    <submittedName>
        <fullName evidence="2">Uncharacterized protein</fullName>
    </submittedName>
</protein>
<keyword evidence="3" id="KW-1185">Reference proteome</keyword>
<comment type="caution">
    <text evidence="2">The sequence shown here is derived from an EMBL/GenBank/DDBJ whole genome shotgun (WGS) entry which is preliminary data.</text>
</comment>
<name>A0A2S5R820_9PROT</name>
<keyword evidence="1" id="KW-1133">Transmembrane helix</keyword>
<dbReference type="EMBL" id="PHHC01000120">
    <property type="protein sequence ID" value="PPE03275.1"/>
    <property type="molecule type" value="Genomic_DNA"/>
</dbReference>
<dbReference type="AlphaFoldDB" id="A0A2S5R820"/>
<feature type="transmembrane region" description="Helical" evidence="1">
    <location>
        <begin position="38"/>
        <end position="55"/>
    </location>
</feature>